<feature type="region of interest" description="Disordered" evidence="1">
    <location>
        <begin position="1"/>
        <end position="53"/>
    </location>
</feature>
<dbReference type="EMBL" id="MHPA01000026">
    <property type="protein sequence ID" value="OGZ72458.1"/>
    <property type="molecule type" value="Genomic_DNA"/>
</dbReference>
<dbReference type="STRING" id="1802214.A2908_02725"/>
<dbReference type="AlphaFoldDB" id="A0A1G2IE57"/>
<name>A0A1G2IE57_9BACT</name>
<feature type="compositionally biased region" description="Pro residues" evidence="1">
    <location>
        <begin position="1"/>
        <end position="10"/>
    </location>
</feature>
<dbReference type="Proteomes" id="UP000176774">
    <property type="component" value="Unassembled WGS sequence"/>
</dbReference>
<feature type="compositionally biased region" description="Polar residues" evidence="1">
    <location>
        <begin position="19"/>
        <end position="28"/>
    </location>
</feature>
<evidence type="ECO:0000256" key="1">
    <source>
        <dbReference type="SAM" id="MobiDB-lite"/>
    </source>
</evidence>
<protein>
    <submittedName>
        <fullName evidence="2">Uncharacterized protein</fullName>
    </submittedName>
</protein>
<feature type="compositionally biased region" description="Basic and acidic residues" evidence="1">
    <location>
        <begin position="32"/>
        <end position="49"/>
    </location>
</feature>
<gene>
    <name evidence="2" type="ORF">A2908_02725</name>
</gene>
<accession>A0A1G2IE57</accession>
<sequence>MPYINNPPPFLKDSDSLHPRSNINNKTTPFPDPKKDLSVSKVPVKKDSSSVDGSVDVSDIRRFLKTPLGQRYIRDKFEISPNLEGYFKKIEELSETILEKFEEYGRVFDSNEKRSQDSSASKVKKWSLEKQHLREDMKDRIVTYQEEVEREHREKIRPVMDDLVEKFKR</sequence>
<evidence type="ECO:0000313" key="3">
    <source>
        <dbReference type="Proteomes" id="UP000176774"/>
    </source>
</evidence>
<organism evidence="2 3">
    <name type="scientific">Candidatus Staskawiczbacteria bacterium RIFCSPLOWO2_01_FULL_38_12b</name>
    <dbReference type="NCBI Taxonomy" id="1802214"/>
    <lineage>
        <taxon>Bacteria</taxon>
        <taxon>Candidatus Staskawicziibacteriota</taxon>
    </lineage>
</organism>
<evidence type="ECO:0000313" key="2">
    <source>
        <dbReference type="EMBL" id="OGZ72458.1"/>
    </source>
</evidence>
<proteinExistence type="predicted"/>
<comment type="caution">
    <text evidence="2">The sequence shown here is derived from an EMBL/GenBank/DDBJ whole genome shotgun (WGS) entry which is preliminary data.</text>
</comment>
<reference evidence="2 3" key="1">
    <citation type="journal article" date="2016" name="Nat. Commun.">
        <title>Thousands of microbial genomes shed light on interconnected biogeochemical processes in an aquifer system.</title>
        <authorList>
            <person name="Anantharaman K."/>
            <person name="Brown C.T."/>
            <person name="Hug L.A."/>
            <person name="Sharon I."/>
            <person name="Castelle C.J."/>
            <person name="Probst A.J."/>
            <person name="Thomas B.C."/>
            <person name="Singh A."/>
            <person name="Wilkins M.J."/>
            <person name="Karaoz U."/>
            <person name="Brodie E.L."/>
            <person name="Williams K.H."/>
            <person name="Hubbard S.S."/>
            <person name="Banfield J.F."/>
        </authorList>
    </citation>
    <scope>NUCLEOTIDE SEQUENCE [LARGE SCALE GENOMIC DNA]</scope>
</reference>